<feature type="transmembrane region" description="Helical" evidence="6">
    <location>
        <begin position="299"/>
        <end position="321"/>
    </location>
</feature>
<sequence>MGVTRLFALIEAQRPAFALWLPVLFGLGIALYFALPVEPGGWMLAALGVVLVLLAAAIRPAGQVARVALLLVLLPGIGFEVVALRARSVAAPVLAYPVVATVSGRVVGLDRSASDRPRVLLDRVAITGMDPDRVPARVRVSVDPATPISLLQPGLRLMTEARLTPPPAPSEPGAFDYRRQAWFERLGAVGYARGPVVETEGSDAGSFSQLAFRARMAASRHIQQQVPNQGGAFAAAILTGDRSGIDRSVEDALRVSSLYHIVSISGLHMSLLAAAVFGLIRSGLALVPALALRWPLKKIAAAVALVAGLAYLVVSGLDVPAQRSYVMTATVLVAVLLDRPALTMRAVALAGFVVLLFAPESLVQPGFQMSFAATVALIATFEGLRSRAWWKTVQTARGWRYPKPVVGLAMTSLVAGLATGPIAAFHFNTMTQYGLIANLLAMPAMGLVVMPAAVIGVIAAPFGLDWLPFRLAGLGMDYVIAVARLVASFGGAVTGVPAGPPASLALLVLGGIVFVLWIGRGRWAGVGLAGVGLVFWAAHARPDVVIADDGRLFGFRTAAGRVLSGTGNGFAAEAWLREDGDLASPEEAYARGNLRRVKHRIRADVPGVGTVLYVGASKAEAGLCDTAAVLIAPNWAEAPTGRCLFVGKERLRRDGALAIRLTRTGLHVEGARAVSRGRPWTG</sequence>
<name>A0A840SIW8_9RHOB</name>
<accession>A0A840SIW8</accession>
<dbReference type="Pfam" id="PF13567">
    <property type="entry name" value="DUF4131"/>
    <property type="match status" value="1"/>
</dbReference>
<feature type="transmembrane region" description="Helical" evidence="6">
    <location>
        <begin position="502"/>
        <end position="519"/>
    </location>
</feature>
<feature type="transmembrane region" description="Helical" evidence="6">
    <location>
        <begin position="342"/>
        <end position="359"/>
    </location>
</feature>
<dbReference type="Proteomes" id="UP000549457">
    <property type="component" value="Unassembled WGS sequence"/>
</dbReference>
<comment type="subcellular location">
    <subcellularLocation>
        <location evidence="1">Cell membrane</location>
        <topology evidence="1">Multi-pass membrane protein</topology>
    </subcellularLocation>
</comment>
<evidence type="ECO:0000313" key="10">
    <source>
        <dbReference type="Proteomes" id="UP000549457"/>
    </source>
</evidence>
<feature type="transmembrane region" description="Helical" evidence="6">
    <location>
        <begin position="439"/>
        <end position="464"/>
    </location>
</feature>
<dbReference type="InterPro" id="IPR052159">
    <property type="entry name" value="Competence_DNA_uptake"/>
</dbReference>
<evidence type="ECO:0000256" key="3">
    <source>
        <dbReference type="ARBA" id="ARBA00022692"/>
    </source>
</evidence>
<keyword evidence="5 6" id="KW-0472">Membrane</keyword>
<evidence type="ECO:0000256" key="6">
    <source>
        <dbReference type="SAM" id="Phobius"/>
    </source>
</evidence>
<feature type="domain" description="ComEC/Rec2-related protein" evidence="7">
    <location>
        <begin position="237"/>
        <end position="520"/>
    </location>
</feature>
<feature type="transmembrane region" description="Helical" evidence="6">
    <location>
        <begin position="476"/>
        <end position="496"/>
    </location>
</feature>
<feature type="transmembrane region" description="Helical" evidence="6">
    <location>
        <begin position="257"/>
        <end position="279"/>
    </location>
</feature>
<dbReference type="PANTHER" id="PTHR30619:SF1">
    <property type="entry name" value="RECOMBINATION PROTEIN 2"/>
    <property type="match status" value="1"/>
</dbReference>
<protein>
    <submittedName>
        <fullName evidence="9">Competence protein ComEC</fullName>
    </submittedName>
</protein>
<organism evidence="9 10">
    <name type="scientific">Amaricoccus macauensis</name>
    <dbReference type="NCBI Taxonomy" id="57001"/>
    <lineage>
        <taxon>Bacteria</taxon>
        <taxon>Pseudomonadati</taxon>
        <taxon>Pseudomonadota</taxon>
        <taxon>Alphaproteobacteria</taxon>
        <taxon>Rhodobacterales</taxon>
        <taxon>Paracoccaceae</taxon>
        <taxon>Amaricoccus</taxon>
    </lineage>
</organism>
<evidence type="ECO:0000256" key="1">
    <source>
        <dbReference type="ARBA" id="ARBA00004651"/>
    </source>
</evidence>
<feature type="domain" description="DUF4131" evidence="8">
    <location>
        <begin position="39"/>
        <end position="195"/>
    </location>
</feature>
<keyword evidence="4 6" id="KW-1133">Transmembrane helix</keyword>
<evidence type="ECO:0000256" key="2">
    <source>
        <dbReference type="ARBA" id="ARBA00022475"/>
    </source>
</evidence>
<proteinExistence type="predicted"/>
<dbReference type="GO" id="GO:0005886">
    <property type="term" value="C:plasma membrane"/>
    <property type="evidence" value="ECO:0007669"/>
    <property type="project" value="UniProtKB-SubCell"/>
</dbReference>
<dbReference type="EMBL" id="JACHFM010000001">
    <property type="protein sequence ID" value="MBB5220710.1"/>
    <property type="molecule type" value="Genomic_DNA"/>
</dbReference>
<evidence type="ECO:0000313" key="9">
    <source>
        <dbReference type="EMBL" id="MBB5220710.1"/>
    </source>
</evidence>
<keyword evidence="2" id="KW-1003">Cell membrane</keyword>
<evidence type="ECO:0000259" key="8">
    <source>
        <dbReference type="Pfam" id="PF13567"/>
    </source>
</evidence>
<evidence type="ECO:0000259" key="7">
    <source>
        <dbReference type="Pfam" id="PF03772"/>
    </source>
</evidence>
<evidence type="ECO:0000256" key="5">
    <source>
        <dbReference type="ARBA" id="ARBA00023136"/>
    </source>
</evidence>
<reference evidence="9 10" key="1">
    <citation type="submission" date="2020-08" db="EMBL/GenBank/DDBJ databases">
        <title>Genomic Encyclopedia of Type Strains, Phase IV (KMG-IV): sequencing the most valuable type-strain genomes for metagenomic binning, comparative biology and taxonomic classification.</title>
        <authorList>
            <person name="Goeker M."/>
        </authorList>
    </citation>
    <scope>NUCLEOTIDE SEQUENCE [LARGE SCALE GENOMIC DNA]</scope>
    <source>
        <strain evidence="9 10">DSM 101730</strain>
    </source>
</reference>
<dbReference type="RefSeq" id="WP_184147004.1">
    <property type="nucleotide sequence ID" value="NZ_JACHFM010000001.1"/>
</dbReference>
<comment type="caution">
    <text evidence="9">The sequence shown here is derived from an EMBL/GenBank/DDBJ whole genome shotgun (WGS) entry which is preliminary data.</text>
</comment>
<feature type="transmembrane region" description="Helical" evidence="6">
    <location>
        <begin position="405"/>
        <end position="427"/>
    </location>
</feature>
<dbReference type="AlphaFoldDB" id="A0A840SIW8"/>
<dbReference type="Pfam" id="PF03772">
    <property type="entry name" value="Competence"/>
    <property type="match status" value="1"/>
</dbReference>
<feature type="transmembrane region" description="Helical" evidence="6">
    <location>
        <begin position="89"/>
        <end position="108"/>
    </location>
</feature>
<feature type="transmembrane region" description="Helical" evidence="6">
    <location>
        <begin position="41"/>
        <end position="58"/>
    </location>
</feature>
<dbReference type="NCBIfam" id="TIGR00360">
    <property type="entry name" value="ComEC_N-term"/>
    <property type="match status" value="1"/>
</dbReference>
<keyword evidence="3 6" id="KW-0812">Transmembrane</keyword>
<dbReference type="InterPro" id="IPR004477">
    <property type="entry name" value="ComEC_N"/>
</dbReference>
<feature type="transmembrane region" description="Helical" evidence="6">
    <location>
        <begin position="65"/>
        <end position="83"/>
    </location>
</feature>
<evidence type="ECO:0000256" key="4">
    <source>
        <dbReference type="ARBA" id="ARBA00022989"/>
    </source>
</evidence>
<dbReference type="InterPro" id="IPR025405">
    <property type="entry name" value="DUF4131"/>
</dbReference>
<feature type="transmembrane region" description="Helical" evidence="6">
    <location>
        <begin position="16"/>
        <end position="35"/>
    </location>
</feature>
<keyword evidence="10" id="KW-1185">Reference proteome</keyword>
<dbReference type="PANTHER" id="PTHR30619">
    <property type="entry name" value="DNA INTERNALIZATION/COMPETENCE PROTEIN COMEC/REC2"/>
    <property type="match status" value="1"/>
</dbReference>
<gene>
    <name evidence="9" type="ORF">HNP73_000631</name>
</gene>
<feature type="transmembrane region" description="Helical" evidence="6">
    <location>
        <begin position="365"/>
        <end position="384"/>
    </location>
</feature>